<reference evidence="1 2" key="1">
    <citation type="submission" date="2019-12" db="EMBL/GenBank/DDBJ databases">
        <authorList>
            <person name="Huq M.A."/>
        </authorList>
    </citation>
    <scope>NUCLEOTIDE SEQUENCE [LARGE SCALE GENOMIC DNA]</scope>
    <source>
        <strain evidence="1 2">MAH-25</strain>
    </source>
</reference>
<dbReference type="PANTHER" id="PTHR36156">
    <property type="entry name" value="SLR2101 PROTEIN"/>
    <property type="match status" value="1"/>
</dbReference>
<dbReference type="Proteomes" id="UP000469385">
    <property type="component" value="Unassembled WGS sequence"/>
</dbReference>
<dbReference type="RefSeq" id="WP_157398625.1">
    <property type="nucleotide sequence ID" value="NZ_WSEL01000006.1"/>
</dbReference>
<evidence type="ECO:0000313" key="1">
    <source>
        <dbReference type="EMBL" id="MVQ30496.1"/>
    </source>
</evidence>
<dbReference type="Gene3D" id="2.60.120.10">
    <property type="entry name" value="Jelly Rolls"/>
    <property type="match status" value="1"/>
</dbReference>
<dbReference type="InterPro" id="IPR011051">
    <property type="entry name" value="RmlC_Cupin_sf"/>
</dbReference>
<evidence type="ECO:0000313" key="2">
    <source>
        <dbReference type="Proteomes" id="UP000469385"/>
    </source>
</evidence>
<gene>
    <name evidence="1" type="ORF">GON04_13625</name>
</gene>
<accession>A0A6N8IWY9</accession>
<name>A0A6N8IWY9_9BURK</name>
<sequence length="191" mass="20584">MPVQMKPIRRIVTGEDADGRSRVLWDSAAPNVNVGKVAASAGMTDVWVFPDCPAPVRGDRDDGNLPFAFDPPARGGHLRLVHSAGKEPGYDPAADTTAVPLHEPRLRPNGHTWDRGGQNAYSSPVHRSETIDVGVLVEGRRTLLLDDGAHPMEPGDIVVQLRNWHGWTNPDAPSIMAFIMMGGTAGGDDDR</sequence>
<proteinExistence type="predicted"/>
<dbReference type="InterPro" id="IPR014710">
    <property type="entry name" value="RmlC-like_jellyroll"/>
</dbReference>
<dbReference type="AlphaFoldDB" id="A0A6N8IWY9"/>
<dbReference type="InterPro" id="IPR047142">
    <property type="entry name" value="OryJ/VirC-like"/>
</dbReference>
<comment type="caution">
    <text evidence="1">The sequence shown here is derived from an EMBL/GenBank/DDBJ whole genome shotgun (WGS) entry which is preliminary data.</text>
</comment>
<organism evidence="1 2">
    <name type="scientific">Ramlibacter pinisoli</name>
    <dbReference type="NCBI Taxonomy" id="2682844"/>
    <lineage>
        <taxon>Bacteria</taxon>
        <taxon>Pseudomonadati</taxon>
        <taxon>Pseudomonadota</taxon>
        <taxon>Betaproteobacteria</taxon>
        <taxon>Burkholderiales</taxon>
        <taxon>Comamonadaceae</taxon>
        <taxon>Ramlibacter</taxon>
    </lineage>
</organism>
<dbReference type="PANTHER" id="PTHR36156:SF2">
    <property type="entry name" value="CUPIN TYPE-2 DOMAIN-CONTAINING PROTEIN"/>
    <property type="match status" value="1"/>
</dbReference>
<dbReference type="EMBL" id="WSEL01000006">
    <property type="protein sequence ID" value="MVQ30496.1"/>
    <property type="molecule type" value="Genomic_DNA"/>
</dbReference>
<protein>
    <recommendedName>
        <fullName evidence="3">Cupin domain-containing protein</fullName>
    </recommendedName>
</protein>
<evidence type="ECO:0008006" key="3">
    <source>
        <dbReference type="Google" id="ProtNLM"/>
    </source>
</evidence>
<dbReference type="SUPFAM" id="SSF51182">
    <property type="entry name" value="RmlC-like cupins"/>
    <property type="match status" value="1"/>
</dbReference>
<keyword evidence="2" id="KW-1185">Reference proteome</keyword>